<name>A0A109JYT2_9BRAD</name>
<comment type="caution">
    <text evidence="2">The sequence shown here is derived from an EMBL/GenBank/DDBJ whole genome shotgun (WGS) entry which is preliminary data.</text>
</comment>
<evidence type="ECO:0000313" key="2">
    <source>
        <dbReference type="EMBL" id="KWV57565.1"/>
    </source>
</evidence>
<sequence>MEPVMVEATDQASDTPALPNAQPALKKDDKPIPSKQETAAAEAKASWGEVLNAMHAAEDAVSKAVQGMADSQKQSISDNLK</sequence>
<feature type="region of interest" description="Disordered" evidence="1">
    <location>
        <begin position="1"/>
        <end position="41"/>
    </location>
</feature>
<evidence type="ECO:0000256" key="1">
    <source>
        <dbReference type="SAM" id="MobiDB-lite"/>
    </source>
</evidence>
<evidence type="ECO:0000313" key="3">
    <source>
        <dbReference type="Proteomes" id="UP000057737"/>
    </source>
</evidence>
<gene>
    <name evidence="2" type="ORF">AS156_38245</name>
</gene>
<keyword evidence="3" id="KW-1185">Reference proteome</keyword>
<dbReference type="EMBL" id="LNCU01000041">
    <property type="protein sequence ID" value="KWV57565.1"/>
    <property type="molecule type" value="Genomic_DNA"/>
</dbReference>
<dbReference type="Proteomes" id="UP000057737">
    <property type="component" value="Unassembled WGS sequence"/>
</dbReference>
<organism evidence="2 3">
    <name type="scientific">Bradyrhizobium macuxiense</name>
    <dbReference type="NCBI Taxonomy" id="1755647"/>
    <lineage>
        <taxon>Bacteria</taxon>
        <taxon>Pseudomonadati</taxon>
        <taxon>Pseudomonadota</taxon>
        <taxon>Alphaproteobacteria</taxon>
        <taxon>Hyphomicrobiales</taxon>
        <taxon>Nitrobacteraceae</taxon>
        <taxon>Bradyrhizobium</taxon>
    </lineage>
</organism>
<dbReference type="AlphaFoldDB" id="A0A109JYT2"/>
<proteinExistence type="predicted"/>
<protein>
    <submittedName>
        <fullName evidence="2">Uncharacterized protein</fullName>
    </submittedName>
</protein>
<reference evidence="2 3" key="1">
    <citation type="submission" date="2015-11" db="EMBL/GenBank/DDBJ databases">
        <title>Draft Genome Sequence of the Strain BR 10303 (Bradyrhizobium sp.) isolated from nodules of Centrolobium paraense.</title>
        <authorList>
            <person name="Zelli J.E."/>
            <person name="Simoes-Araujo J.L."/>
            <person name="Barauna A.C."/>
            <person name="Silva K."/>
        </authorList>
    </citation>
    <scope>NUCLEOTIDE SEQUENCE [LARGE SCALE GENOMIC DNA]</scope>
    <source>
        <strain evidence="2 3">BR 10303</strain>
    </source>
</reference>
<accession>A0A109JYT2</accession>